<dbReference type="InterPro" id="IPR036249">
    <property type="entry name" value="Thioredoxin-like_sf"/>
</dbReference>
<name>A0AA46K0X8_SERMA</name>
<keyword evidence="2" id="KW-0812">Transmembrane</keyword>
<keyword evidence="2" id="KW-1133">Transmembrane helix</keyword>
<dbReference type="SUPFAM" id="SSF52833">
    <property type="entry name" value="Thioredoxin-like"/>
    <property type="match status" value="1"/>
</dbReference>
<dbReference type="InterPro" id="IPR033954">
    <property type="entry name" value="DiS-bond_Isoase_DsbC/G"/>
</dbReference>
<evidence type="ECO:0000256" key="2">
    <source>
        <dbReference type="SAM" id="Phobius"/>
    </source>
</evidence>
<gene>
    <name evidence="4" type="ORF">FHU12_5453</name>
</gene>
<dbReference type="InterPro" id="IPR012336">
    <property type="entry name" value="Thioredoxin-like_fold"/>
</dbReference>
<evidence type="ECO:0000256" key="1">
    <source>
        <dbReference type="RuleBase" id="RU364038"/>
    </source>
</evidence>
<evidence type="ECO:0000313" key="4">
    <source>
        <dbReference type="EMBL" id="TQI77582.1"/>
    </source>
</evidence>
<dbReference type="Proteomes" id="UP000320710">
    <property type="component" value="Unassembled WGS sequence"/>
</dbReference>
<dbReference type="RefSeq" id="WP_141973195.1">
    <property type="nucleotide sequence ID" value="NZ_VFMJ01000002.1"/>
</dbReference>
<comment type="function">
    <text evidence="1">Required for disulfide bond formation in some periplasmic proteins. Acts by transferring its disulfide bond to other proteins and is reduced in the process.</text>
</comment>
<protein>
    <recommendedName>
        <fullName evidence="1">Thiol:disulfide interchange protein</fullName>
    </recommendedName>
</protein>
<keyword evidence="2" id="KW-0472">Membrane</keyword>
<feature type="domain" description="Thioredoxin-like fold" evidence="3">
    <location>
        <begin position="209"/>
        <end position="336"/>
    </location>
</feature>
<reference evidence="4 5" key="1">
    <citation type="submission" date="2019-06" db="EMBL/GenBank/DDBJ databases">
        <authorList>
            <person name="Deangelis K."/>
            <person name="Huntemann M."/>
            <person name="Clum A."/>
            <person name="Pillay M."/>
            <person name="Palaniappan K."/>
            <person name="Varghese N."/>
            <person name="Mikhailova N."/>
            <person name="Stamatis D."/>
            <person name="Reddy T."/>
            <person name="Daum C."/>
            <person name="Shapiro N."/>
            <person name="Ivanova N."/>
            <person name="Kyrpides N."/>
            <person name="Woyke T."/>
        </authorList>
    </citation>
    <scope>NUCLEOTIDE SEQUENCE [LARGE SCALE GENOMIC DNA]</scope>
    <source>
        <strain evidence="4 5">106R</strain>
    </source>
</reference>
<evidence type="ECO:0000313" key="5">
    <source>
        <dbReference type="Proteomes" id="UP000320710"/>
    </source>
</evidence>
<proteinExistence type="inferred from homology"/>
<comment type="similarity">
    <text evidence="1">Belongs to the thioredoxin family. DsbC subfamily.</text>
</comment>
<accession>A0AA46K0X8</accession>
<evidence type="ECO:0000259" key="3">
    <source>
        <dbReference type="Pfam" id="PF13098"/>
    </source>
</evidence>
<dbReference type="GO" id="GO:0042597">
    <property type="term" value="C:periplasmic space"/>
    <property type="evidence" value="ECO:0007669"/>
    <property type="project" value="UniProtKB-SubCell"/>
</dbReference>
<dbReference type="Pfam" id="PF13098">
    <property type="entry name" value="Thioredoxin_2"/>
    <property type="match status" value="1"/>
</dbReference>
<dbReference type="EMBL" id="VFMJ01000002">
    <property type="protein sequence ID" value="TQI77582.1"/>
    <property type="molecule type" value="Genomic_DNA"/>
</dbReference>
<comment type="subcellular location">
    <subcellularLocation>
        <location evidence="1">Periplasm</location>
    </subcellularLocation>
</comment>
<keyword evidence="1" id="KW-0732">Signal</keyword>
<keyword evidence="1" id="KW-0676">Redox-active center</keyword>
<reference evidence="4 5" key="2">
    <citation type="submission" date="2019-07" db="EMBL/GenBank/DDBJ databases">
        <title>Investigation of anaerobic lignin degradation for improved lignocellulosic biofuels.</title>
        <authorList>
            <person name="Deangelis K.PhD."/>
        </authorList>
    </citation>
    <scope>NUCLEOTIDE SEQUENCE [LARGE SCALE GENOMIC DNA]</scope>
    <source>
        <strain evidence="4 5">106R</strain>
    </source>
</reference>
<organism evidence="4 5">
    <name type="scientific">Serratia marcescens</name>
    <dbReference type="NCBI Taxonomy" id="615"/>
    <lineage>
        <taxon>Bacteria</taxon>
        <taxon>Pseudomonadati</taxon>
        <taxon>Pseudomonadota</taxon>
        <taxon>Gammaproteobacteria</taxon>
        <taxon>Enterobacterales</taxon>
        <taxon>Yersiniaceae</taxon>
        <taxon>Serratia</taxon>
    </lineage>
</organism>
<dbReference type="CDD" id="cd03020">
    <property type="entry name" value="DsbA_DsbC_DsbG"/>
    <property type="match status" value="1"/>
</dbReference>
<comment type="caution">
    <text evidence="4">The sequence shown here is derived from an EMBL/GenBank/DDBJ whole genome shotgun (WGS) entry which is preliminary data.</text>
</comment>
<keyword evidence="1" id="KW-0574">Periplasm</keyword>
<feature type="transmembrane region" description="Helical" evidence="2">
    <location>
        <begin position="99"/>
        <end position="121"/>
    </location>
</feature>
<dbReference type="Gene3D" id="3.40.30.10">
    <property type="entry name" value="Glutaredoxin"/>
    <property type="match status" value="1"/>
</dbReference>
<sequence length="358" mass="38335">MRAKSDYAPFSVYIRGNLLVVQRPVDLGKPAEGRGVRTLCTVDLRRQPTFFLSDAGVMCCDKLGNVFTVESSANGGNDQLLAALSEAQLKQAENWRTRWGGRLVISAGLLIVGLMLGVSLVHSSKEGPLELEPGPEVSLAPAQQVVPLTLPPHATKAERLEVPVPVQQTRAPAPEDGWALPASVRSTLPQKLQSAADRQLFTVNYSSGHDRTLYVFADPNCPNCRHLEPALVAAAQMANVVVFPVAVIGREKSIAAITPVLCLPPAQRPAAWQALFTVGTDGLQLGKAAAVDKKADSACDVAEKALGVNEVAYQAYRIPGTPWVIADDGRYVPQAVLRDPAQLSQFLSEKETPDAATH</sequence>
<dbReference type="AlphaFoldDB" id="A0AA46K0X8"/>